<organism evidence="2 4">
    <name type="scientific">Durusdinium trenchii</name>
    <dbReference type="NCBI Taxonomy" id="1381693"/>
    <lineage>
        <taxon>Eukaryota</taxon>
        <taxon>Sar</taxon>
        <taxon>Alveolata</taxon>
        <taxon>Dinophyceae</taxon>
        <taxon>Suessiales</taxon>
        <taxon>Symbiodiniaceae</taxon>
        <taxon>Durusdinium</taxon>
    </lineage>
</organism>
<dbReference type="EMBL" id="CAXAMM010044262">
    <property type="protein sequence ID" value="CAK9113957.1"/>
    <property type="molecule type" value="Genomic_DNA"/>
</dbReference>
<feature type="transmembrane region" description="Helical" evidence="1">
    <location>
        <begin position="82"/>
        <end position="100"/>
    </location>
</feature>
<reference evidence="2 4" key="1">
    <citation type="submission" date="2024-02" db="EMBL/GenBank/DDBJ databases">
        <authorList>
            <person name="Chen Y."/>
            <person name="Shah S."/>
            <person name="Dougan E. K."/>
            <person name="Thang M."/>
            <person name="Chan C."/>
        </authorList>
    </citation>
    <scope>NUCLEOTIDE SEQUENCE [LARGE SCALE GENOMIC DNA]</scope>
</reference>
<keyword evidence="4" id="KW-1185">Reference proteome</keyword>
<keyword evidence="1" id="KW-0472">Membrane</keyword>
<keyword evidence="1" id="KW-1133">Transmembrane helix</keyword>
<dbReference type="Proteomes" id="UP001642464">
    <property type="component" value="Unassembled WGS sequence"/>
</dbReference>
<comment type="caution">
    <text evidence="2">The sequence shown here is derived from an EMBL/GenBank/DDBJ whole genome shotgun (WGS) entry which is preliminary data.</text>
</comment>
<evidence type="ECO:0000256" key="1">
    <source>
        <dbReference type="SAM" id="Phobius"/>
    </source>
</evidence>
<proteinExistence type="predicted"/>
<keyword evidence="1" id="KW-0812">Transmembrane</keyword>
<name>A0ABP0SNJ1_9DINO</name>
<accession>A0ABP0SNJ1</accession>
<sequence length="130" mass="14979">MFVNAGHSAHILSAAGYALLNWFQGLVAAILPAHERAKNGCAYGMMQKTFAPQARRETEFCAVWIAHPEMSSYDNVDYYKEYYGVIIVRTLLFLVGLIWMQHLMVRRVLAVETTSRRYLGGKRPWLRPLW</sequence>
<evidence type="ECO:0000313" key="2">
    <source>
        <dbReference type="EMBL" id="CAK9113957.1"/>
    </source>
</evidence>
<protein>
    <submittedName>
        <fullName evidence="2">Vacuolar protein sorting-associated protein 51 homolog</fullName>
    </submittedName>
</protein>
<evidence type="ECO:0000313" key="3">
    <source>
        <dbReference type="EMBL" id="CAK9114001.1"/>
    </source>
</evidence>
<dbReference type="EMBL" id="CAXAMM010044273">
    <property type="protein sequence ID" value="CAK9114001.1"/>
    <property type="molecule type" value="Genomic_DNA"/>
</dbReference>
<evidence type="ECO:0000313" key="4">
    <source>
        <dbReference type="Proteomes" id="UP001642464"/>
    </source>
</evidence>
<gene>
    <name evidence="2" type="ORF">SCF082_LOCUS52799</name>
    <name evidence="3" type="ORF">SCF082_LOCUS52819</name>
</gene>